<evidence type="ECO:0000259" key="1">
    <source>
        <dbReference type="Pfam" id="PF00535"/>
    </source>
</evidence>
<proteinExistence type="predicted"/>
<protein>
    <recommendedName>
        <fullName evidence="1">Glycosyltransferase 2-like domain-containing protein</fullName>
    </recommendedName>
</protein>
<dbReference type="InterPro" id="IPR001173">
    <property type="entry name" value="Glyco_trans_2-like"/>
</dbReference>
<feature type="domain" description="Glycosyltransferase 2-like" evidence="1">
    <location>
        <begin position="15"/>
        <end position="173"/>
    </location>
</feature>
<name>A0A1G2LSF0_9BACT</name>
<accession>A0A1G2LSF0</accession>
<dbReference type="InterPro" id="IPR029044">
    <property type="entry name" value="Nucleotide-diphossugar_trans"/>
</dbReference>
<dbReference type="AlphaFoldDB" id="A0A1G2LSF0"/>
<dbReference type="Proteomes" id="UP000177171">
    <property type="component" value="Unassembled WGS sequence"/>
</dbReference>
<gene>
    <name evidence="2" type="ORF">A3G49_06315</name>
</gene>
<dbReference type="Gene3D" id="3.90.550.10">
    <property type="entry name" value="Spore Coat Polysaccharide Biosynthesis Protein SpsA, Chain A"/>
    <property type="match status" value="1"/>
</dbReference>
<reference evidence="2 3" key="1">
    <citation type="journal article" date="2016" name="Nat. Commun.">
        <title>Thousands of microbial genomes shed light on interconnected biogeochemical processes in an aquifer system.</title>
        <authorList>
            <person name="Anantharaman K."/>
            <person name="Brown C.T."/>
            <person name="Hug L.A."/>
            <person name="Sharon I."/>
            <person name="Castelle C.J."/>
            <person name="Probst A.J."/>
            <person name="Thomas B.C."/>
            <person name="Singh A."/>
            <person name="Wilkins M.J."/>
            <person name="Karaoz U."/>
            <person name="Brodie E.L."/>
            <person name="Williams K.H."/>
            <person name="Hubbard S.S."/>
            <person name="Banfield J.F."/>
        </authorList>
    </citation>
    <scope>NUCLEOTIDE SEQUENCE [LARGE SCALE GENOMIC DNA]</scope>
</reference>
<dbReference type="Pfam" id="PF00535">
    <property type="entry name" value="Glycos_transf_2"/>
    <property type="match status" value="1"/>
</dbReference>
<evidence type="ECO:0000313" key="2">
    <source>
        <dbReference type="EMBL" id="OHA14434.1"/>
    </source>
</evidence>
<dbReference type="PANTHER" id="PTHR48090">
    <property type="entry name" value="UNDECAPRENYL-PHOSPHATE 4-DEOXY-4-FORMAMIDO-L-ARABINOSE TRANSFERASE-RELATED"/>
    <property type="match status" value="1"/>
</dbReference>
<dbReference type="PANTHER" id="PTHR48090:SF7">
    <property type="entry name" value="RFBJ PROTEIN"/>
    <property type="match status" value="1"/>
</dbReference>
<sequence length="255" mass="29180">MTDLNYKKNKVIGFVLAYNAAPFLEGLYKRIPKEEFDDIILVDDSSPDDTLKEAGRLGINFFTHEHLGYGGNTKYALKKAMEMGAEFMVEIHGDGQYDPAVIPAALKKMREGYGLILGSRFTDWRQPLRDRMPISKYLANVGLSFIDRTILGVPLTEFHTGFRVYSRRLLNEIDVTHTSDDFLFSFEVIVQARFCGLKIGEVPIRCDYANEHSSISFKKSVLYAFQTLRVLFWYLLARLGFKHPLFLCSSAKKYS</sequence>
<dbReference type="CDD" id="cd04179">
    <property type="entry name" value="DPM_DPG-synthase_like"/>
    <property type="match status" value="1"/>
</dbReference>
<dbReference type="InterPro" id="IPR050256">
    <property type="entry name" value="Glycosyltransferase_2"/>
</dbReference>
<evidence type="ECO:0000313" key="3">
    <source>
        <dbReference type="Proteomes" id="UP000177171"/>
    </source>
</evidence>
<dbReference type="EMBL" id="MHQY01000007">
    <property type="protein sequence ID" value="OHA14434.1"/>
    <property type="molecule type" value="Genomic_DNA"/>
</dbReference>
<organism evidence="2 3">
    <name type="scientific">Candidatus Sungbacteria bacterium RIFCSPLOWO2_12_FULL_41_11</name>
    <dbReference type="NCBI Taxonomy" id="1802286"/>
    <lineage>
        <taxon>Bacteria</taxon>
        <taxon>Candidatus Sungiibacteriota</taxon>
    </lineage>
</organism>
<comment type="caution">
    <text evidence="2">The sequence shown here is derived from an EMBL/GenBank/DDBJ whole genome shotgun (WGS) entry which is preliminary data.</text>
</comment>
<dbReference type="SUPFAM" id="SSF53448">
    <property type="entry name" value="Nucleotide-diphospho-sugar transferases"/>
    <property type="match status" value="1"/>
</dbReference>